<dbReference type="InterPro" id="IPR012826">
    <property type="entry name" value="FliN"/>
</dbReference>
<dbReference type="GO" id="GO:0071973">
    <property type="term" value="P:bacterial-type flagellum-dependent cell motility"/>
    <property type="evidence" value="ECO:0007669"/>
    <property type="project" value="InterPro"/>
</dbReference>
<dbReference type="AlphaFoldDB" id="A0A5K7YH60"/>
<sequence>MEKITDDTMRQTIVSTLIETFDAMLSMTLEAVDESAPAALDINRMVGAIHFGGEVVGVMSFNLSEAFALTVTAAMLGIEADQIKNQEEIKDVIGELANIVAGNLKTEFLDVGLTCVISTPSITSGSDFKIDPVDIAEPLQFTFKSQDDWVQVELCVKEEIGAKEDIMSDLSSEVIMERVAGVDIKTAIINSVIDVFYTMLDMEVEAIQEVPESFTEEMRTVGSVTFAGEVDGMFNIQVNDDFGKAMTAAMLGMEVDEIESEEEVYDVIRELSNIIGGNLKSNFVDAGLSCVLSTPAITNGRDFKVSPTHVITPSRFLFSHKDSIIIVEAGVKRDKSVSEEADDETGEDKAPPSSTDQVMMTETDGEVDQFKNLGLVMDIPLQVTVELGRSKRRINDVLKMGPGSVVELEQMEGEPVDILINQTLIAKGFVVVEKEKYGIRISEIVSRKERMKSIR</sequence>
<comment type="similarity">
    <text evidence="2">Belongs to the FliN/MopA/SpaO family.</text>
</comment>
<dbReference type="GO" id="GO:0009425">
    <property type="term" value="C:bacterial-type flagellum basal body"/>
    <property type="evidence" value="ECO:0007669"/>
    <property type="project" value="InterPro"/>
</dbReference>
<evidence type="ECO:0000256" key="4">
    <source>
        <dbReference type="ARBA" id="ARBA00022500"/>
    </source>
</evidence>
<dbReference type="InterPro" id="IPR028051">
    <property type="entry name" value="CheX-like_dom"/>
</dbReference>
<dbReference type="GO" id="GO:0006935">
    <property type="term" value="P:chemotaxis"/>
    <property type="evidence" value="ECO:0007669"/>
    <property type="project" value="UniProtKB-KW"/>
</dbReference>
<organism evidence="11 12">
    <name type="scientific">Desulfosarcina alkanivorans</name>
    <dbReference type="NCBI Taxonomy" id="571177"/>
    <lineage>
        <taxon>Bacteria</taxon>
        <taxon>Pseudomonadati</taxon>
        <taxon>Thermodesulfobacteriota</taxon>
        <taxon>Desulfobacteria</taxon>
        <taxon>Desulfobacterales</taxon>
        <taxon>Desulfosarcinaceae</taxon>
        <taxon>Desulfosarcina</taxon>
    </lineage>
</organism>
<keyword evidence="4" id="KW-0145">Chemotaxis</keyword>
<keyword evidence="5" id="KW-0283">Flagellar rotation</keyword>
<dbReference type="NCBIfam" id="TIGR02480">
    <property type="entry name" value="fliN"/>
    <property type="match status" value="1"/>
</dbReference>
<dbReference type="PRINTS" id="PR00956">
    <property type="entry name" value="FLGMOTORFLIN"/>
</dbReference>
<dbReference type="RefSeq" id="WP_155315971.1">
    <property type="nucleotide sequence ID" value="NZ_AP021874.1"/>
</dbReference>
<comment type="function">
    <text evidence="7">FliM is one of three proteins (FliG, FliN, FliM) that forms the rotor-mounted switch complex (C ring), located at the base of the basal body. This complex interacts with the CheY and CheZ chemotaxis proteins, in addition to contacting components of the motor that determine the direction of flagellar rotation.</text>
</comment>
<dbReference type="GO" id="GO:0005886">
    <property type="term" value="C:plasma membrane"/>
    <property type="evidence" value="ECO:0007669"/>
    <property type="project" value="UniProtKB-SubCell"/>
</dbReference>
<name>A0A5K7YH60_9BACT</name>
<keyword evidence="3" id="KW-1003">Cell membrane</keyword>
<dbReference type="Gene3D" id="3.40.1550.10">
    <property type="entry name" value="CheC-like"/>
    <property type="match status" value="2"/>
</dbReference>
<accession>A0A5K7YH60</accession>
<feature type="domain" description="Chemotaxis phosphatase CheX-like" evidence="10">
    <location>
        <begin position="46"/>
        <end position="143"/>
    </location>
</feature>
<evidence type="ECO:0000256" key="2">
    <source>
        <dbReference type="ARBA" id="ARBA00009226"/>
    </source>
</evidence>
<keyword evidence="12" id="KW-1185">Reference proteome</keyword>
<feature type="domain" description="Chemotaxis phosphatase CheX-like" evidence="10">
    <location>
        <begin position="221"/>
        <end position="308"/>
    </location>
</feature>
<dbReference type="SUPFAM" id="SSF103039">
    <property type="entry name" value="CheC-like"/>
    <property type="match status" value="2"/>
</dbReference>
<dbReference type="KEGG" id="dalk:DSCA_16750"/>
<evidence type="ECO:0000313" key="11">
    <source>
        <dbReference type="EMBL" id="BBO67745.1"/>
    </source>
</evidence>
<dbReference type="PANTHER" id="PTHR39452">
    <property type="entry name" value="CHEY-P PHOSPHATASE CHEX"/>
    <property type="match status" value="1"/>
</dbReference>
<evidence type="ECO:0000256" key="1">
    <source>
        <dbReference type="ARBA" id="ARBA00004202"/>
    </source>
</evidence>
<dbReference type="Proteomes" id="UP000427906">
    <property type="component" value="Chromosome"/>
</dbReference>
<feature type="domain" description="Flagellar motor switch protein FliN-like C-terminal" evidence="9">
    <location>
        <begin position="376"/>
        <end position="445"/>
    </location>
</feature>
<dbReference type="OrthoDB" id="9790435at2"/>
<dbReference type="InterPro" id="IPR038756">
    <property type="entry name" value="CheX-like"/>
</dbReference>
<dbReference type="EMBL" id="AP021874">
    <property type="protein sequence ID" value="BBO67745.1"/>
    <property type="molecule type" value="Genomic_DNA"/>
</dbReference>
<evidence type="ECO:0000256" key="7">
    <source>
        <dbReference type="ARBA" id="ARBA00025044"/>
    </source>
</evidence>
<evidence type="ECO:0000256" key="6">
    <source>
        <dbReference type="ARBA" id="ARBA00023136"/>
    </source>
</evidence>
<dbReference type="PANTHER" id="PTHR39452:SF1">
    <property type="entry name" value="CHEY-P PHOSPHATASE CHEX"/>
    <property type="match status" value="1"/>
</dbReference>
<dbReference type="SUPFAM" id="SSF101801">
    <property type="entry name" value="Surface presentation of antigens (SPOA)"/>
    <property type="match status" value="1"/>
</dbReference>
<evidence type="ECO:0000256" key="3">
    <source>
        <dbReference type="ARBA" id="ARBA00022475"/>
    </source>
</evidence>
<evidence type="ECO:0000313" key="12">
    <source>
        <dbReference type="Proteomes" id="UP000427906"/>
    </source>
</evidence>
<dbReference type="GO" id="GO:0003774">
    <property type="term" value="F:cytoskeletal motor activity"/>
    <property type="evidence" value="ECO:0007669"/>
    <property type="project" value="InterPro"/>
</dbReference>
<evidence type="ECO:0000256" key="5">
    <source>
        <dbReference type="ARBA" id="ARBA00022779"/>
    </source>
</evidence>
<comment type="subcellular location">
    <subcellularLocation>
        <location evidence="1">Cell membrane</location>
        <topology evidence="1">Peripheral membrane protein</topology>
    </subcellularLocation>
</comment>
<protein>
    <submittedName>
        <fullName evidence="11">Uncharacterized protein</fullName>
    </submittedName>
</protein>
<evidence type="ECO:0000256" key="8">
    <source>
        <dbReference type="SAM" id="MobiDB-lite"/>
    </source>
</evidence>
<dbReference type="Pfam" id="PF13690">
    <property type="entry name" value="CheX"/>
    <property type="match status" value="2"/>
</dbReference>
<keyword evidence="6" id="KW-0472">Membrane</keyword>
<proteinExistence type="inferred from homology"/>
<reference evidence="11 12" key="1">
    <citation type="submission" date="2019-11" db="EMBL/GenBank/DDBJ databases">
        <title>Comparative genomics of hydrocarbon-degrading Desulfosarcina strains.</title>
        <authorList>
            <person name="Watanabe M."/>
            <person name="Kojima H."/>
            <person name="Fukui M."/>
        </authorList>
    </citation>
    <scope>NUCLEOTIDE SEQUENCE [LARGE SCALE GENOMIC DNA]</scope>
    <source>
        <strain evidence="11 12">PL12</strain>
    </source>
</reference>
<dbReference type="CDD" id="cd17906">
    <property type="entry name" value="CheX"/>
    <property type="match status" value="2"/>
</dbReference>
<dbReference type="Gene3D" id="2.30.330.10">
    <property type="entry name" value="SpoA-like"/>
    <property type="match status" value="1"/>
</dbReference>
<evidence type="ECO:0000259" key="10">
    <source>
        <dbReference type="Pfam" id="PF13690"/>
    </source>
</evidence>
<gene>
    <name evidence="11" type="ORF">DSCA_16750</name>
</gene>
<dbReference type="InterPro" id="IPR001543">
    <property type="entry name" value="FliN-like_C"/>
</dbReference>
<dbReference type="Pfam" id="PF01052">
    <property type="entry name" value="FliMN_C"/>
    <property type="match status" value="1"/>
</dbReference>
<dbReference type="InterPro" id="IPR001172">
    <property type="entry name" value="FliN_T3SS_HrcQb"/>
</dbReference>
<dbReference type="InterPro" id="IPR028976">
    <property type="entry name" value="CheC-like_sf"/>
</dbReference>
<evidence type="ECO:0000259" key="9">
    <source>
        <dbReference type="Pfam" id="PF01052"/>
    </source>
</evidence>
<dbReference type="InterPro" id="IPR036429">
    <property type="entry name" value="SpoA-like_sf"/>
</dbReference>
<feature type="region of interest" description="Disordered" evidence="8">
    <location>
        <begin position="335"/>
        <end position="357"/>
    </location>
</feature>